<proteinExistence type="predicted"/>
<dbReference type="AlphaFoldDB" id="A0A3P3VYC9"/>
<evidence type="ECO:0000313" key="1">
    <source>
        <dbReference type="EMBL" id="RRJ87815.1"/>
    </source>
</evidence>
<organism evidence="1 2">
    <name type="scientific">Gulosibacter macacae</name>
    <dbReference type="NCBI Taxonomy" id="2488791"/>
    <lineage>
        <taxon>Bacteria</taxon>
        <taxon>Bacillati</taxon>
        <taxon>Actinomycetota</taxon>
        <taxon>Actinomycetes</taxon>
        <taxon>Micrococcales</taxon>
        <taxon>Microbacteriaceae</taxon>
        <taxon>Gulosibacter</taxon>
    </lineage>
</organism>
<comment type="caution">
    <text evidence="1">The sequence shown here is derived from an EMBL/GenBank/DDBJ whole genome shotgun (WGS) entry which is preliminary data.</text>
</comment>
<dbReference type="Proteomes" id="UP000274391">
    <property type="component" value="Unassembled WGS sequence"/>
</dbReference>
<dbReference type="OrthoDB" id="5007400at2"/>
<gene>
    <name evidence="1" type="ORF">EG850_02845</name>
</gene>
<sequence>MRIGSRWRTGTPAPAGLPPAFVSQLEDAAVPEGFWTLTWLEGRPVAEHENGTRIVVRADGTIGPNADDDDDDWLN</sequence>
<accession>A0A3P3VYC9</accession>
<dbReference type="EMBL" id="RQVS01000003">
    <property type="protein sequence ID" value="RRJ87815.1"/>
    <property type="molecule type" value="Genomic_DNA"/>
</dbReference>
<evidence type="ECO:0008006" key="3">
    <source>
        <dbReference type="Google" id="ProtNLM"/>
    </source>
</evidence>
<dbReference type="RefSeq" id="WP_124969684.1">
    <property type="nucleotide sequence ID" value="NZ_RQVS01000003.1"/>
</dbReference>
<protein>
    <recommendedName>
        <fullName evidence="3">Fe-S oxidoreductase</fullName>
    </recommendedName>
</protein>
<reference evidence="1 2" key="1">
    <citation type="submission" date="2018-11" db="EMBL/GenBank/DDBJ databases">
        <title>YIM 102482-1 draft genome.</title>
        <authorList>
            <person name="Li G."/>
            <person name="Jiang Y."/>
        </authorList>
    </citation>
    <scope>NUCLEOTIDE SEQUENCE [LARGE SCALE GENOMIC DNA]</scope>
    <source>
        <strain evidence="1 2">YIM 102482-1</strain>
    </source>
</reference>
<evidence type="ECO:0000313" key="2">
    <source>
        <dbReference type="Proteomes" id="UP000274391"/>
    </source>
</evidence>
<name>A0A3P3VYC9_9MICO</name>
<keyword evidence="2" id="KW-1185">Reference proteome</keyword>